<keyword evidence="8" id="KW-0411">Iron-sulfur</keyword>
<name>A0A538STE4_UNCEI</name>
<dbReference type="GO" id="GO:0005737">
    <property type="term" value="C:cytoplasm"/>
    <property type="evidence" value="ECO:0007669"/>
    <property type="project" value="TreeGrafter"/>
</dbReference>
<keyword evidence="6" id="KW-0560">Oxidoreductase</keyword>
<dbReference type="InterPro" id="IPR016156">
    <property type="entry name" value="FAD/NAD-linked_Rdtase_dimer_sf"/>
</dbReference>
<dbReference type="GO" id="GO:0046872">
    <property type="term" value="F:metal ion binding"/>
    <property type="evidence" value="ECO:0007669"/>
    <property type="project" value="UniProtKB-KW"/>
</dbReference>
<dbReference type="InterPro" id="IPR028202">
    <property type="entry name" value="Reductase_C"/>
</dbReference>
<dbReference type="SUPFAM" id="SSF51905">
    <property type="entry name" value="FAD/NAD(P)-binding domain"/>
    <property type="match status" value="2"/>
</dbReference>
<dbReference type="GO" id="GO:0016651">
    <property type="term" value="F:oxidoreductase activity, acting on NAD(P)H"/>
    <property type="evidence" value="ECO:0007669"/>
    <property type="project" value="TreeGrafter"/>
</dbReference>
<dbReference type="InterPro" id="IPR023753">
    <property type="entry name" value="FAD/NAD-binding_dom"/>
</dbReference>
<dbReference type="Gene3D" id="3.30.390.30">
    <property type="match status" value="1"/>
</dbReference>
<dbReference type="PRINTS" id="PR00411">
    <property type="entry name" value="PNDRDTASEI"/>
</dbReference>
<dbReference type="InterPro" id="IPR036922">
    <property type="entry name" value="Rieske_2Fe-2S_sf"/>
</dbReference>
<dbReference type="PANTHER" id="PTHR43557">
    <property type="entry name" value="APOPTOSIS-INDUCING FACTOR 1"/>
    <property type="match status" value="1"/>
</dbReference>
<dbReference type="GO" id="GO:0051537">
    <property type="term" value="F:2 iron, 2 sulfur cluster binding"/>
    <property type="evidence" value="ECO:0007669"/>
    <property type="project" value="UniProtKB-KW"/>
</dbReference>
<keyword evidence="7" id="KW-0408">Iron</keyword>
<keyword evidence="2" id="KW-0285">Flavoprotein</keyword>
<evidence type="ECO:0000256" key="4">
    <source>
        <dbReference type="ARBA" id="ARBA00022723"/>
    </source>
</evidence>
<evidence type="ECO:0000313" key="10">
    <source>
        <dbReference type="EMBL" id="TMQ54659.1"/>
    </source>
</evidence>
<evidence type="ECO:0000256" key="6">
    <source>
        <dbReference type="ARBA" id="ARBA00023002"/>
    </source>
</evidence>
<dbReference type="Pfam" id="PF00355">
    <property type="entry name" value="Rieske"/>
    <property type="match status" value="1"/>
</dbReference>
<accession>A0A538STE4</accession>
<comment type="caution">
    <text evidence="10">The sequence shown here is derived from an EMBL/GenBank/DDBJ whole genome shotgun (WGS) entry which is preliminary data.</text>
</comment>
<evidence type="ECO:0000256" key="1">
    <source>
        <dbReference type="ARBA" id="ARBA00001974"/>
    </source>
</evidence>
<evidence type="ECO:0000256" key="2">
    <source>
        <dbReference type="ARBA" id="ARBA00022630"/>
    </source>
</evidence>
<dbReference type="SUPFAM" id="SSF55424">
    <property type="entry name" value="FAD/NAD-linked reductases, dimerisation (C-terminal) domain"/>
    <property type="match status" value="1"/>
</dbReference>
<evidence type="ECO:0000256" key="5">
    <source>
        <dbReference type="ARBA" id="ARBA00022827"/>
    </source>
</evidence>
<dbReference type="Proteomes" id="UP000319829">
    <property type="component" value="Unassembled WGS sequence"/>
</dbReference>
<dbReference type="Pfam" id="PF07992">
    <property type="entry name" value="Pyr_redox_2"/>
    <property type="match status" value="1"/>
</dbReference>
<comment type="cofactor">
    <cofactor evidence="1">
        <name>FAD</name>
        <dbReference type="ChEBI" id="CHEBI:57692"/>
    </cofactor>
</comment>
<keyword evidence="5" id="KW-0274">FAD</keyword>
<dbReference type="Pfam" id="PF14759">
    <property type="entry name" value="Reductase_C"/>
    <property type="match status" value="1"/>
</dbReference>
<dbReference type="PROSITE" id="PS51296">
    <property type="entry name" value="RIESKE"/>
    <property type="match status" value="1"/>
</dbReference>
<feature type="domain" description="Rieske" evidence="9">
    <location>
        <begin position="16"/>
        <end position="111"/>
    </location>
</feature>
<dbReference type="InterPro" id="IPR017941">
    <property type="entry name" value="Rieske_2Fe-2S"/>
</dbReference>
<organism evidence="10 11">
    <name type="scientific">Eiseniibacteriota bacterium</name>
    <dbReference type="NCBI Taxonomy" id="2212470"/>
    <lineage>
        <taxon>Bacteria</taxon>
        <taxon>Candidatus Eiseniibacteriota</taxon>
    </lineage>
</organism>
<evidence type="ECO:0000259" key="9">
    <source>
        <dbReference type="PROSITE" id="PS51296"/>
    </source>
</evidence>
<dbReference type="AlphaFoldDB" id="A0A538STE4"/>
<evidence type="ECO:0000256" key="8">
    <source>
        <dbReference type="ARBA" id="ARBA00023014"/>
    </source>
</evidence>
<reference evidence="10 11" key="1">
    <citation type="journal article" date="2019" name="Nat. Microbiol.">
        <title>Mediterranean grassland soil C-N compound turnover is dependent on rainfall and depth, and is mediated by genomically divergent microorganisms.</title>
        <authorList>
            <person name="Diamond S."/>
            <person name="Andeer P.F."/>
            <person name="Li Z."/>
            <person name="Crits-Christoph A."/>
            <person name="Burstein D."/>
            <person name="Anantharaman K."/>
            <person name="Lane K.R."/>
            <person name="Thomas B.C."/>
            <person name="Pan C."/>
            <person name="Northen T.R."/>
            <person name="Banfield J.F."/>
        </authorList>
    </citation>
    <scope>NUCLEOTIDE SEQUENCE [LARGE SCALE GENOMIC DNA]</scope>
    <source>
        <strain evidence="10">WS_4</strain>
    </source>
</reference>
<dbReference type="InterPro" id="IPR036188">
    <property type="entry name" value="FAD/NAD-bd_sf"/>
</dbReference>
<evidence type="ECO:0000256" key="3">
    <source>
        <dbReference type="ARBA" id="ARBA00022714"/>
    </source>
</evidence>
<dbReference type="PANTHER" id="PTHR43557:SF2">
    <property type="entry name" value="RIESKE DOMAIN-CONTAINING PROTEIN-RELATED"/>
    <property type="match status" value="1"/>
</dbReference>
<dbReference type="PRINTS" id="PR00368">
    <property type="entry name" value="FADPNR"/>
</dbReference>
<sequence>MSDTDDQALTGPNLGIDGAALADLPDGGLLAGHFQGAKVVLIRKGGVIYGISGKCTHYGGPLEEGLHDGDFLICPWHHACFRPETGEAVRAPAIDPVATFSTEQRGDRVFVTGIKSPQTRRSSVLSAPASVVLVGGGAAGFAAAEMLRREGYEGPITIVSADEAAPYDRPNVSKDYLAGTAAPEWMPLRSPDWYRDARVDLQLGTRVEAIDPKKRQILLEDGRSFPYEAMLLAAGATPVRLDVPGATLPHVHYLRTLRDSESIIERAQRAKRAVVVGASFIGLEVAASLTKRGLSVHVVAPDRVPMERVLGAELGGFVRALHEEQGVRFHLGQTLSEIREGSVTLRDGSKLDAELIVLGVGVRPNIELAQKAGLRIDRGVVVDECLRTSAEGIWAAGDIARWPDRYSGEAIRVEHWVVAERQGQTAARNMLGGREPFASAPFFWSQHYDVPINYVGYASSWDEIQVLGSIPDRDCLVAYRQGGKTRAIATIYRDHASMRAQAAMDRADPREVDALVLATAR</sequence>
<dbReference type="InterPro" id="IPR050446">
    <property type="entry name" value="FAD-oxidoreductase/Apoptosis"/>
</dbReference>
<dbReference type="EMBL" id="VBOU01000060">
    <property type="protein sequence ID" value="TMQ54659.1"/>
    <property type="molecule type" value="Genomic_DNA"/>
</dbReference>
<gene>
    <name evidence="10" type="ORF">E6K74_05390</name>
</gene>
<keyword evidence="3" id="KW-0001">2Fe-2S</keyword>
<proteinExistence type="predicted"/>
<evidence type="ECO:0000313" key="11">
    <source>
        <dbReference type="Proteomes" id="UP000319829"/>
    </source>
</evidence>
<dbReference type="Gene3D" id="3.50.50.60">
    <property type="entry name" value="FAD/NAD(P)-binding domain"/>
    <property type="match status" value="2"/>
</dbReference>
<protein>
    <submittedName>
        <fullName evidence="10">Rieske 2Fe-2S domain-containing protein</fullName>
    </submittedName>
</protein>
<dbReference type="SUPFAM" id="SSF50022">
    <property type="entry name" value="ISP domain"/>
    <property type="match status" value="1"/>
</dbReference>
<keyword evidence="4" id="KW-0479">Metal-binding</keyword>
<dbReference type="Gene3D" id="2.102.10.10">
    <property type="entry name" value="Rieske [2Fe-2S] iron-sulphur domain"/>
    <property type="match status" value="1"/>
</dbReference>
<evidence type="ECO:0000256" key="7">
    <source>
        <dbReference type="ARBA" id="ARBA00023004"/>
    </source>
</evidence>